<dbReference type="RefSeq" id="WP_093729002.1">
    <property type="nucleotide sequence ID" value="NZ_FMYW01000001.1"/>
</dbReference>
<dbReference type="EMBL" id="FMYW01000001">
    <property type="protein sequence ID" value="SDB97448.1"/>
    <property type="molecule type" value="Genomic_DNA"/>
</dbReference>
<dbReference type="Proteomes" id="UP000198943">
    <property type="component" value="Unassembled WGS sequence"/>
</dbReference>
<protein>
    <submittedName>
        <fullName evidence="1">Uncharacterized protein</fullName>
    </submittedName>
</protein>
<accession>A0A1G6HTH1</accession>
<reference evidence="2" key="1">
    <citation type="submission" date="2016-10" db="EMBL/GenBank/DDBJ databases">
        <authorList>
            <person name="Varghese N."/>
            <person name="Submissions S."/>
        </authorList>
    </citation>
    <scope>NUCLEOTIDE SEQUENCE [LARGE SCALE GENOMIC DNA]</scope>
    <source>
        <strain evidence="2">DSM 11005</strain>
    </source>
</reference>
<gene>
    <name evidence="1" type="ORF">SAMN04487864_101233</name>
</gene>
<proteinExistence type="predicted"/>
<dbReference type="AlphaFoldDB" id="A0A1G6HTH1"/>
<keyword evidence="2" id="KW-1185">Reference proteome</keyword>
<dbReference type="OrthoDB" id="9763644at2"/>
<evidence type="ECO:0000313" key="1">
    <source>
        <dbReference type="EMBL" id="SDB97448.1"/>
    </source>
</evidence>
<organism evidence="1 2">
    <name type="scientific">Succiniclasticum ruminis</name>
    <dbReference type="NCBI Taxonomy" id="40841"/>
    <lineage>
        <taxon>Bacteria</taxon>
        <taxon>Bacillati</taxon>
        <taxon>Bacillota</taxon>
        <taxon>Negativicutes</taxon>
        <taxon>Acidaminococcales</taxon>
        <taxon>Acidaminococcaceae</taxon>
        <taxon>Succiniclasticum</taxon>
    </lineage>
</organism>
<evidence type="ECO:0000313" key="2">
    <source>
        <dbReference type="Proteomes" id="UP000198943"/>
    </source>
</evidence>
<name>A0A1G6HTH1_9FIRM</name>
<sequence>MTKKELKELMDLPLTDFGNALRLQAIFGKRWVYLPRFKCWMYRDQYSWKGKRTRDICYAVTAAFRHLAQDIDRLPMPKAEWEREERTETIFWLMLSQRPTHVKNAVKLYRDMQLAEEAVRDEVLRGN</sequence>